<evidence type="ECO:0000313" key="2">
    <source>
        <dbReference type="EMBL" id="QCI64598.1"/>
    </source>
</evidence>
<proteinExistence type="predicted"/>
<dbReference type="InterPro" id="IPR011048">
    <property type="entry name" value="Haem_d1_sf"/>
</dbReference>
<dbReference type="AlphaFoldDB" id="A0A4D7B1K1"/>
<dbReference type="InterPro" id="IPR019405">
    <property type="entry name" value="Lactonase_7-beta_prop"/>
</dbReference>
<gene>
    <name evidence="2" type="ORF">E8M01_10375</name>
</gene>
<evidence type="ECO:0000313" key="3">
    <source>
        <dbReference type="Proteomes" id="UP000298781"/>
    </source>
</evidence>
<dbReference type="Pfam" id="PF10282">
    <property type="entry name" value="Lactonase"/>
    <property type="match status" value="1"/>
</dbReference>
<dbReference type="PANTHER" id="PTHR47197:SF3">
    <property type="entry name" value="DIHYDRO-HEME D1 DEHYDROGENASE"/>
    <property type="match status" value="1"/>
</dbReference>
<dbReference type="OrthoDB" id="916694at2"/>
<dbReference type="InterPro" id="IPR015943">
    <property type="entry name" value="WD40/YVTN_repeat-like_dom_sf"/>
</dbReference>
<feature type="chain" id="PRO_5020455659" evidence="1">
    <location>
        <begin position="21"/>
        <end position="384"/>
    </location>
</feature>
<accession>A0A4D7B1K1</accession>
<dbReference type="Proteomes" id="UP000298781">
    <property type="component" value="Chromosome"/>
</dbReference>
<dbReference type="KEGG" id="pstg:E8M01_10375"/>
<dbReference type="RefSeq" id="WP_136960050.1">
    <property type="nucleotide sequence ID" value="NZ_CP039690.1"/>
</dbReference>
<organism evidence="2 3">
    <name type="scientific">Phreatobacter stygius</name>
    <dbReference type="NCBI Taxonomy" id="1940610"/>
    <lineage>
        <taxon>Bacteria</taxon>
        <taxon>Pseudomonadati</taxon>
        <taxon>Pseudomonadota</taxon>
        <taxon>Alphaproteobacteria</taxon>
        <taxon>Hyphomicrobiales</taxon>
        <taxon>Phreatobacteraceae</taxon>
        <taxon>Phreatobacter</taxon>
    </lineage>
</organism>
<name>A0A4D7B1K1_9HYPH</name>
<dbReference type="Gene3D" id="2.130.10.10">
    <property type="entry name" value="YVTN repeat-like/Quinoprotein amine dehydrogenase"/>
    <property type="match status" value="2"/>
</dbReference>
<feature type="signal peptide" evidence="1">
    <location>
        <begin position="1"/>
        <end position="20"/>
    </location>
</feature>
<keyword evidence="1" id="KW-0732">Signal</keyword>
<protein>
    <submittedName>
        <fullName evidence="2">YncE family protein</fullName>
    </submittedName>
</protein>
<dbReference type="PANTHER" id="PTHR47197">
    <property type="entry name" value="PROTEIN NIRF"/>
    <property type="match status" value="1"/>
</dbReference>
<dbReference type="EMBL" id="CP039690">
    <property type="protein sequence ID" value="QCI64598.1"/>
    <property type="molecule type" value="Genomic_DNA"/>
</dbReference>
<dbReference type="InterPro" id="IPR051200">
    <property type="entry name" value="Host-pathogen_enzymatic-act"/>
</dbReference>
<reference evidence="2 3" key="1">
    <citation type="submission" date="2019-04" db="EMBL/GenBank/DDBJ databases">
        <title>Phreatobacter aquaticus sp. nov.</title>
        <authorList>
            <person name="Choi A."/>
        </authorList>
    </citation>
    <scope>NUCLEOTIDE SEQUENCE [LARGE SCALE GENOMIC DNA]</scope>
    <source>
        <strain evidence="2 3">KCTC 52518</strain>
    </source>
</reference>
<sequence length="384" mass="40387">MKRSLIGLALTLLVSTGAWAQGNFIIIANDEKTFFEANGTRNAAPGKDSVSIVDISQPLAPRIVASLPLMNSVFGPPTNLQITPDGRLGLVANPVVMNQDGANWRAAPDDKLHVIDLTATPPRLVETITVGRQPSGMAISRKGDLALVANRNGKSVSVLSISGTTVRQIAEIPMEDEVAAVAITPDGRRAFVAKNAAHKIAVLTIDGTTVTYDKAQDIVVGYGVYNVEVTPDGRYAFAANTGIGGDGHSDTISVIDARANPPRVVDNVNVGDGPEGFAIAPNGRHAVAVLLKGSAAVHSAWSYTRNGSLRLIRIGPNGRLTALNEVPAGALPEGIAFSPDSRHVFIGNYVDRNLQVYRINGDRLVDTGVKLALPGQPASIRGRP</sequence>
<evidence type="ECO:0000256" key="1">
    <source>
        <dbReference type="SAM" id="SignalP"/>
    </source>
</evidence>
<keyword evidence="3" id="KW-1185">Reference proteome</keyword>
<dbReference type="SUPFAM" id="SSF51004">
    <property type="entry name" value="C-terminal (heme d1) domain of cytochrome cd1-nitrite reductase"/>
    <property type="match status" value="1"/>
</dbReference>